<comment type="similarity">
    <text evidence="4">Belongs to the UPL family. K-HECT subfamily.</text>
</comment>
<evidence type="ECO:0000259" key="7">
    <source>
        <dbReference type="PROSITE" id="PS50237"/>
    </source>
</evidence>
<keyword evidence="1 4" id="KW-0808">Transferase</keyword>
<dbReference type="GO" id="GO:0061630">
    <property type="term" value="F:ubiquitin protein ligase activity"/>
    <property type="evidence" value="ECO:0007669"/>
    <property type="project" value="UniProtKB-UniRule"/>
</dbReference>
<feature type="region of interest" description="Disordered" evidence="5">
    <location>
        <begin position="801"/>
        <end position="823"/>
    </location>
</feature>
<dbReference type="PANTHER" id="PTHR45670:SF1">
    <property type="entry name" value="E3 UBIQUITIN-PROTEIN LIGASE HECTD1"/>
    <property type="match status" value="1"/>
</dbReference>
<feature type="domain" description="HECT" evidence="7">
    <location>
        <begin position="3017"/>
        <end position="3190"/>
    </location>
</feature>
<dbReference type="Gene3D" id="3.30.2410.10">
    <property type="entry name" value="Hect, E3 ligase catalytic domain"/>
    <property type="match status" value="1"/>
</dbReference>
<evidence type="ECO:0000256" key="2">
    <source>
        <dbReference type="ARBA" id="ARBA00022786"/>
    </source>
</evidence>
<dbReference type="Gene3D" id="1.25.40.20">
    <property type="entry name" value="Ankyrin repeat-containing domain"/>
    <property type="match status" value="1"/>
</dbReference>
<dbReference type="EMBL" id="QNGE01001897">
    <property type="protein sequence ID" value="KAA3676609.1"/>
    <property type="molecule type" value="Genomic_DNA"/>
</dbReference>
<dbReference type="PROSITE" id="PS50022">
    <property type="entry name" value="FA58C_3"/>
    <property type="match status" value="1"/>
</dbReference>
<dbReference type="InterPro" id="IPR035983">
    <property type="entry name" value="Hect_E3_ubiquitin_ligase"/>
</dbReference>
<dbReference type="InterPro" id="IPR045322">
    <property type="entry name" value="HECTD1/TRIP12-like"/>
</dbReference>
<evidence type="ECO:0000259" key="6">
    <source>
        <dbReference type="PROSITE" id="PS50022"/>
    </source>
</evidence>
<keyword evidence="9" id="KW-1185">Reference proteome</keyword>
<dbReference type="InterPro" id="IPR036770">
    <property type="entry name" value="Ankyrin_rpt-contain_sf"/>
</dbReference>
<dbReference type="SUPFAM" id="SSF49785">
    <property type="entry name" value="Galactose-binding domain-like"/>
    <property type="match status" value="1"/>
</dbReference>
<dbReference type="SUPFAM" id="SSF56204">
    <property type="entry name" value="Hect, E3 ligase catalytic domain"/>
    <property type="match status" value="1"/>
</dbReference>
<reference evidence="8 9" key="1">
    <citation type="journal article" date="2019" name="Gigascience">
        <title>Whole-genome sequence of the oriental lung fluke Paragonimus westermani.</title>
        <authorList>
            <person name="Oey H."/>
            <person name="Zakrzewski M."/>
            <person name="Narain K."/>
            <person name="Devi K.R."/>
            <person name="Agatsuma T."/>
            <person name="Nawaratna S."/>
            <person name="Gobert G.N."/>
            <person name="Jones M.K."/>
            <person name="Ragan M.A."/>
            <person name="McManus D.P."/>
            <person name="Krause L."/>
        </authorList>
    </citation>
    <scope>NUCLEOTIDE SEQUENCE [LARGE SCALE GENOMIC DNA]</scope>
    <source>
        <strain evidence="8 9">IND2009</strain>
    </source>
</reference>
<evidence type="ECO:0000256" key="4">
    <source>
        <dbReference type="RuleBase" id="RU369009"/>
    </source>
</evidence>
<dbReference type="SMART" id="SM00119">
    <property type="entry name" value="HECTc"/>
    <property type="match status" value="1"/>
</dbReference>
<feature type="compositionally biased region" description="Acidic residues" evidence="5">
    <location>
        <begin position="1924"/>
        <end position="1956"/>
    </location>
</feature>
<proteinExistence type="inferred from homology"/>
<dbReference type="InterPro" id="IPR000421">
    <property type="entry name" value="FA58C"/>
</dbReference>
<comment type="caution">
    <text evidence="8">The sequence shown here is derived from an EMBL/GenBank/DDBJ whole genome shotgun (WGS) entry which is preliminary data.</text>
</comment>
<dbReference type="InterPro" id="IPR008979">
    <property type="entry name" value="Galactose-bd-like_sf"/>
</dbReference>
<gene>
    <name evidence="8" type="ORF">DEA37_0012145</name>
</gene>
<evidence type="ECO:0000256" key="1">
    <source>
        <dbReference type="ARBA" id="ARBA00022679"/>
    </source>
</evidence>
<dbReference type="SUPFAM" id="SSF48403">
    <property type="entry name" value="Ankyrin repeat"/>
    <property type="match status" value="1"/>
</dbReference>
<name>A0A5J4NMJ1_9TREM</name>
<dbReference type="GO" id="GO:0000209">
    <property type="term" value="P:protein polyubiquitination"/>
    <property type="evidence" value="ECO:0007669"/>
    <property type="project" value="TreeGrafter"/>
</dbReference>
<dbReference type="PANTHER" id="PTHR45670">
    <property type="entry name" value="E3 UBIQUITIN-PROTEIN LIGASE TRIP12"/>
    <property type="match status" value="1"/>
</dbReference>
<comment type="catalytic activity">
    <reaction evidence="4">
        <text>S-ubiquitinyl-[E2 ubiquitin-conjugating enzyme]-L-cysteine + [acceptor protein]-L-lysine = [E2 ubiquitin-conjugating enzyme]-L-cysteine + N(6)-ubiquitinyl-[acceptor protein]-L-lysine.</text>
        <dbReference type="EC" id="2.3.2.26"/>
    </reaction>
</comment>
<dbReference type="InterPro" id="IPR000569">
    <property type="entry name" value="HECT_dom"/>
</dbReference>
<dbReference type="Pfam" id="PF00632">
    <property type="entry name" value="HECT"/>
    <property type="match status" value="1"/>
</dbReference>
<comment type="pathway">
    <text evidence="4">Protein modification; protein ubiquitination.</text>
</comment>
<feature type="region of interest" description="Disordered" evidence="5">
    <location>
        <begin position="724"/>
        <end position="751"/>
    </location>
</feature>
<evidence type="ECO:0000313" key="9">
    <source>
        <dbReference type="Proteomes" id="UP000324629"/>
    </source>
</evidence>
<evidence type="ECO:0000313" key="8">
    <source>
        <dbReference type="EMBL" id="KAA3676609.1"/>
    </source>
</evidence>
<feature type="active site" description="Glycyl thioester intermediate" evidence="3">
    <location>
        <position position="3159"/>
    </location>
</feature>
<dbReference type="EC" id="2.3.2.26" evidence="4"/>
<feature type="region of interest" description="Disordered" evidence="5">
    <location>
        <begin position="1918"/>
        <end position="1961"/>
    </location>
</feature>
<feature type="compositionally biased region" description="Polar residues" evidence="5">
    <location>
        <begin position="2357"/>
        <end position="2376"/>
    </location>
</feature>
<protein>
    <recommendedName>
        <fullName evidence="4">E3 ubiquitin-protein ligase</fullName>
        <ecNumber evidence="4">2.3.2.26</ecNumber>
    </recommendedName>
</protein>
<keyword evidence="2 3" id="KW-0833">Ubl conjugation pathway</keyword>
<dbReference type="Proteomes" id="UP000324629">
    <property type="component" value="Unassembled WGS sequence"/>
</dbReference>
<dbReference type="Gene3D" id="3.90.1750.10">
    <property type="entry name" value="Hect, E3 ligase catalytic domains"/>
    <property type="match status" value="1"/>
</dbReference>
<dbReference type="GO" id="GO:0043161">
    <property type="term" value="P:proteasome-mediated ubiquitin-dependent protein catabolic process"/>
    <property type="evidence" value="ECO:0007669"/>
    <property type="project" value="TreeGrafter"/>
</dbReference>
<accession>A0A5J4NMJ1</accession>
<evidence type="ECO:0000256" key="3">
    <source>
        <dbReference type="PROSITE-ProRule" id="PRU00104"/>
    </source>
</evidence>
<dbReference type="PROSITE" id="PS50237">
    <property type="entry name" value="HECT"/>
    <property type="match status" value="1"/>
</dbReference>
<dbReference type="UniPathway" id="UPA00143"/>
<feature type="compositionally biased region" description="Polar residues" evidence="5">
    <location>
        <begin position="741"/>
        <end position="751"/>
    </location>
</feature>
<comment type="function">
    <text evidence="4">E3 ubiquitin-protein ligase which accepts ubiquitin from an E2 ubiquitin-conjugating enzyme in the form of a thioester and then directly transfers the ubiquitin to targeted substrates.</text>
</comment>
<feature type="domain" description="F5/8 type C" evidence="6">
    <location>
        <begin position="1390"/>
        <end position="1507"/>
    </location>
</feature>
<evidence type="ECO:0000256" key="5">
    <source>
        <dbReference type="SAM" id="MobiDB-lite"/>
    </source>
</evidence>
<sequence>MHHSHLGGSIGYCRMCRNKLFQLNLPHLTGVHATDGEWQVCGTSDAACINLMDRKTPLTGPLATIVVDLILNLCQGQPNLLFSIAESPALARLFQDALFDYSVDESDAAATKTLNSKSDGLIPMLQLADGLLNLAMTLPCQIGQSQTNPETTQPSTNGAVYTNCELDTGASQNELERVEKHDKLPALVGNQNRIMWENYLKARLVSPGHNDSTAACMRSGLPAPPSLTSSSSSVTSTSGQLDDQILQAAFFVARQAFDHLGISDDAKLASECFHQWLANSLANRANMADILSILQSGQINGCWMDSAGQTLLACSLSTGHGAATLALCNRGVDVNAGVTASAIHYAIAYGQLQCVRRLLGRSLSPDGNQILTEASTANPRLRDYQGRTPTQLGLQALAFAIKRGTEVEQFLSQARLLQEAEDRFKLEVDENLASPFANLLKLTLPVLAEVYMNTARPEIKLRALKLFARSVRSKTGFVVLYQMQKCSETSTTDGNIRTSNSRGTPLCNRLVQTIAHVLSQTSSFQCLYELGQLQAYTMGDWYIMRTDLNSLLLFHEFAILWLEVSSQFSTTTTAAAAAASIASSAAVTAEEATEPAHLVYHTVNAYLITRKEKCTKSDVPVVTPLLPVGRNSSAVSATEDSGQLNKTPSLYCLNSSEAVENLTVLQFRSDSNPIDKSELANDLWRRLLPMIVQIRHMFYGMLPLPISKSAPPTSGLREANRIEQTSRLNSPAETPKLQVPGCSTTTHGHTSDISNTLSPGCLISRTCATSSIVGHQSKDICVIKAMPNLYVVQTDVSESVTPSSAESRQTEQQSGLPCTTKNLNDKFEPGTLTKCSIVADHHRSTNSQLSAESPHDTPLLVANEINADQPGATPQHMGVELPELSSNITSEAILGSPQSRPITSSDLANQHSFAEMTKDEPNKAEQIHTFLGRGAQSESPGYNNGLSASGKVIILRVGPIRLSLSPQGLWILVEPKIDPRVRLQITEGKFLDTCVHPECRSGWNPDCCDDIMDYNRKTVQFLCKTDDLPSQRRRTPKYAVQDLPQTTEIDSSVTVNGGSQGSKCEAIKILCHPTRTGGIRVYGEFDKLVYETGPITRSSGHLRLTRLLENLSFNQRQYVRTKHRENRLKNIQRTIIRVALALSNLLKRVMSKKLISQTQELPSPLFEKHLLKHEPGMVSQLTTCADWFCSADVPTGTEANQRNSSLDFTHLIERLRHATPYEILSSQIIPQMYFLLKIERYRMPLTQFVNLPEQLLTRTIQLRPTLVDHPREETNGTPVPGGSTYCRKVDLSTYHLYVQPLTTVHQLQEWILKTAKKIPWYNDELKHMGFVYDLKHPPNRVCLVPPVGNAFTTEHNRFWGGVFAWLGTNGGRESKWANPLRLHGLVRMTCSDSQLNTDPYTLGVVLANSAITSRRARGMLGTAGTAPHLDDTRSSVWIRPSETGPFTNYSTAWIAFDLGIHIYLTHYMIQVPMLSDHWPELTDWQLQGSTNGLTWTVLSEHHVTLVGHPKFYWGNDGERLWELTSTSCLSGSVELRSWRFFRLQLLPSNGRCGARRITLPRANSLHLRGIEFFGTVTKVFIEPDKVRRAFVISELHYTVTQQRLLLVECIRWNVAELETQNEAYAYLDQFVSGTYVVPEIPLPICDRNSYSSPDKIHHECWPPLNLTEPGTDSQTLHETHNRSSISDSTGILSEPPLLGKVVRNLKDGYVSVQWFTGYTDNLFSFGSQENQVPLLYAMGANQRFDLRVPSEEEVRLRLKLLRESSRVKQDTENPVSSCPTMYEYAENREVNVSTLDTNVKDGQEDLNEYPPNKQSPASNWRDRRTLFAEQVAVDSEEVLKPEARICNEPITGPDITDHCVNLQATPRCDHEIPESIGLPNKMCLIMVKSRSTSACSSTEAHVQEALDITENLLTLPIISGSDDGTQEVEEQAELGCESDDGDDKDEVNQTDEDAETREDQGVVRTNRATAKLNYRLGCEDHFDAPLEAVGRTLELRVLANTKETDLRTSHNFKDDETIPRAPKRAHRRKFAKFDQWERKDPICTHTLIQQCMNLSVVSTSDTAQCVTHSCSNVPDQPGDAAASGCSQLQLDNKSPSTQLLDLLSARMSMSGGGVSNSEPYEQPLREKVTVKTYQCDDTLVLPSVAPAHSARDSKAVPRNRFTNKPISRSQCCEGVKVVTIESNLDGLIPPFETRSGTSHLPSTVNFSIPARILWPPAGLSVVDTPTTRNIGPASSATHVRLWLHQEQTSDAVLNPLDASSFSTLSPTSSGSTFFCSTVPFGPTLPEVPVDPTNAQQMSKFLLDQPEVSLIHYFLRFMDYTEEFLGSGVLRPTRSQLSRTWNQTYLLDYHLESSGSVRNTHGKTVNRQPTFPKTTEPSYPPFDDEGLLGQLLGLIALLYEFTSYQTELPFDLRSNSVSCEWTSVDGLVEKRCDPSPCYVAHISDFGCESCSNQQVTTVPCSTDESPFYSTRLTRKLMLYAHDVWSVLANIHLLSNPDFQVSDCDQGLSWVPRFVTQYKFLFPFEARLEFWHVSSLGASRAIAWLQKQASNARVSSNQQTFLTGMPSFLQRMEASSNTLRDRGGFKSLGCDFSWTPSVLVVPNKDNTRNDWCANMYCDATRKGSAGSWFSSGVPPSSNLSVVTPEIGVGTSGAGFHQPTLASLGRLQRHTARVPRPQTASIRPEQETEIITNSVKQIIVIDRPYTFFIGGNDFWSTAVRLLLAHADKHQELEVEFEGEEGTGLGPTMEFYALLSAELRRHSHGLWVSEDRADRTNQALDLTDDPNENCMPDDWDPVLLTVYPEVDKINATACRTKLPRGEANYDMDLTGIVDDFYVNPPFGLFPAPWPDSQLPPGTELRFYVLGIAVAKCLADQRQMDLPFSNAFLTLLCKVADEDDRYCQNEPVARSSTDWPAGVLDLLHFTEIYPERGKFVGNLIFYLLERGKLKNERSEFDLKAADIDLQKRIFSAELCALCIGMCFPSVTRKFGQYDFPLTEDYEPEMTVRDRSTKQTTDSEELLTSSTAEAYVRRSLEFALNKGIRRQLHAFKAGFERVAPLSSLSMFTPKELGRLISGESCPAWNTSEIWANCEPAAGYNRQSKGFLLLIESLASFDASERRKFLRFVTGCPTLPPGGLRSLHPKLKVAKKDASTCGPYPSVNTCMHYLKLPEYQTVEELKQYLLAAASQPGFYLN</sequence>
<feature type="compositionally biased region" description="Polar residues" evidence="5">
    <location>
        <begin position="801"/>
        <end position="822"/>
    </location>
</feature>
<feature type="region of interest" description="Disordered" evidence="5">
    <location>
        <begin position="2357"/>
        <end position="2378"/>
    </location>
</feature>
<organism evidence="8 9">
    <name type="scientific">Paragonimus westermani</name>
    <dbReference type="NCBI Taxonomy" id="34504"/>
    <lineage>
        <taxon>Eukaryota</taxon>
        <taxon>Metazoa</taxon>
        <taxon>Spiralia</taxon>
        <taxon>Lophotrochozoa</taxon>
        <taxon>Platyhelminthes</taxon>
        <taxon>Trematoda</taxon>
        <taxon>Digenea</taxon>
        <taxon>Plagiorchiida</taxon>
        <taxon>Troglotremata</taxon>
        <taxon>Troglotrematidae</taxon>
        <taxon>Paragonimus</taxon>
    </lineage>
</organism>